<dbReference type="InterPro" id="IPR009057">
    <property type="entry name" value="Homeodomain-like_sf"/>
</dbReference>
<evidence type="ECO:0000313" key="7">
    <source>
        <dbReference type="Proteomes" id="UP000823598"/>
    </source>
</evidence>
<dbReference type="PANTHER" id="PTHR43280:SF2">
    <property type="entry name" value="HTH-TYPE TRANSCRIPTIONAL REGULATOR EXSA"/>
    <property type="match status" value="1"/>
</dbReference>
<feature type="domain" description="HTH araC/xylS-type" evidence="5">
    <location>
        <begin position="206"/>
        <end position="308"/>
    </location>
</feature>
<dbReference type="GO" id="GO:0043565">
    <property type="term" value="F:sequence-specific DNA binding"/>
    <property type="evidence" value="ECO:0007669"/>
    <property type="project" value="InterPro"/>
</dbReference>
<dbReference type="PROSITE" id="PS01124">
    <property type="entry name" value="HTH_ARAC_FAMILY_2"/>
    <property type="match status" value="1"/>
</dbReference>
<keyword evidence="4" id="KW-0472">Membrane</keyword>
<feature type="transmembrane region" description="Helical" evidence="4">
    <location>
        <begin position="150"/>
        <end position="169"/>
    </location>
</feature>
<accession>A0A9D9IMV4</accession>
<evidence type="ECO:0000259" key="5">
    <source>
        <dbReference type="PROSITE" id="PS01124"/>
    </source>
</evidence>
<evidence type="ECO:0000256" key="3">
    <source>
        <dbReference type="ARBA" id="ARBA00023163"/>
    </source>
</evidence>
<dbReference type="AlphaFoldDB" id="A0A9D9IMV4"/>
<keyword evidence="2" id="KW-0238">DNA-binding</keyword>
<sequence length="318" mass="37060">MIFFIWFALLLKDMFYSVDSFIDSERVYRSMLLLDMSVVFTCSFYAMDLLKPKYFTMRGALMHVVPYFAGLCVYAATGWEWIYYAIFAACVVYSIVILAMMIKWMGEYMRAAESYYSDVETVDVGWLSKVIVLFLIVFAVWGALMMFNDYSALLDTFYYMLILAVWGLISYRTKRQRQISEEAVAVVEEMASVSGSREVPMDFSKEVELLFGERQIARNPQLTMAEVVKMIGTNRNYFSLYLNNKLNVNFYDFINGYRLKYAEELLRSPECNLSQEDIAQQVGFNSISTFRRAFQKKYGMTPKKYRTMALQGFLSPSE</sequence>
<organism evidence="6 7">
    <name type="scientific">Candidatus Limisoma faecipullorum</name>
    <dbReference type="NCBI Taxonomy" id="2840854"/>
    <lineage>
        <taxon>Bacteria</taxon>
        <taxon>Pseudomonadati</taxon>
        <taxon>Bacteroidota</taxon>
        <taxon>Bacteroidia</taxon>
        <taxon>Bacteroidales</taxon>
        <taxon>Candidatus Limisoma</taxon>
    </lineage>
</organism>
<evidence type="ECO:0000256" key="2">
    <source>
        <dbReference type="ARBA" id="ARBA00023125"/>
    </source>
</evidence>
<dbReference type="InterPro" id="IPR020449">
    <property type="entry name" value="Tscrpt_reg_AraC-type_HTH"/>
</dbReference>
<evidence type="ECO:0000256" key="1">
    <source>
        <dbReference type="ARBA" id="ARBA00023015"/>
    </source>
</evidence>
<feature type="transmembrane region" description="Helical" evidence="4">
    <location>
        <begin position="126"/>
        <end position="144"/>
    </location>
</feature>
<keyword evidence="4" id="KW-0812">Transmembrane</keyword>
<dbReference type="Pfam" id="PF12833">
    <property type="entry name" value="HTH_18"/>
    <property type="match status" value="1"/>
</dbReference>
<dbReference type="PANTHER" id="PTHR43280">
    <property type="entry name" value="ARAC-FAMILY TRANSCRIPTIONAL REGULATOR"/>
    <property type="match status" value="1"/>
</dbReference>
<dbReference type="InterPro" id="IPR018060">
    <property type="entry name" value="HTH_AraC"/>
</dbReference>
<keyword evidence="4" id="KW-1133">Transmembrane helix</keyword>
<evidence type="ECO:0000313" key="6">
    <source>
        <dbReference type="EMBL" id="MBO8475643.1"/>
    </source>
</evidence>
<name>A0A9D9IMV4_9BACT</name>
<gene>
    <name evidence="6" type="ORF">IAB88_01460</name>
</gene>
<feature type="transmembrane region" description="Helical" evidence="4">
    <location>
        <begin position="82"/>
        <end position="105"/>
    </location>
</feature>
<comment type="caution">
    <text evidence="6">The sequence shown here is derived from an EMBL/GenBank/DDBJ whole genome shotgun (WGS) entry which is preliminary data.</text>
</comment>
<reference evidence="6" key="1">
    <citation type="submission" date="2020-10" db="EMBL/GenBank/DDBJ databases">
        <authorList>
            <person name="Gilroy R."/>
        </authorList>
    </citation>
    <scope>NUCLEOTIDE SEQUENCE</scope>
    <source>
        <strain evidence="6">6919</strain>
    </source>
</reference>
<dbReference type="Gene3D" id="1.10.10.60">
    <property type="entry name" value="Homeodomain-like"/>
    <property type="match status" value="2"/>
</dbReference>
<dbReference type="SMART" id="SM00342">
    <property type="entry name" value="HTH_ARAC"/>
    <property type="match status" value="1"/>
</dbReference>
<dbReference type="PRINTS" id="PR00032">
    <property type="entry name" value="HTHARAC"/>
</dbReference>
<dbReference type="EMBL" id="JADIMC010000019">
    <property type="protein sequence ID" value="MBO8475643.1"/>
    <property type="molecule type" value="Genomic_DNA"/>
</dbReference>
<dbReference type="Proteomes" id="UP000823598">
    <property type="component" value="Unassembled WGS sequence"/>
</dbReference>
<feature type="transmembrane region" description="Helical" evidence="4">
    <location>
        <begin position="59"/>
        <end position="76"/>
    </location>
</feature>
<dbReference type="GO" id="GO:0003700">
    <property type="term" value="F:DNA-binding transcription factor activity"/>
    <property type="evidence" value="ECO:0007669"/>
    <property type="project" value="InterPro"/>
</dbReference>
<protein>
    <submittedName>
        <fullName evidence="6">Helix-turn-helix transcriptional regulator</fullName>
    </submittedName>
</protein>
<keyword evidence="1" id="KW-0805">Transcription regulation</keyword>
<proteinExistence type="predicted"/>
<reference evidence="6" key="2">
    <citation type="journal article" date="2021" name="PeerJ">
        <title>Extensive microbial diversity within the chicken gut microbiome revealed by metagenomics and culture.</title>
        <authorList>
            <person name="Gilroy R."/>
            <person name="Ravi A."/>
            <person name="Getino M."/>
            <person name="Pursley I."/>
            <person name="Horton D.L."/>
            <person name="Alikhan N.F."/>
            <person name="Baker D."/>
            <person name="Gharbi K."/>
            <person name="Hall N."/>
            <person name="Watson M."/>
            <person name="Adriaenssens E.M."/>
            <person name="Foster-Nyarko E."/>
            <person name="Jarju S."/>
            <person name="Secka A."/>
            <person name="Antonio M."/>
            <person name="Oren A."/>
            <person name="Chaudhuri R.R."/>
            <person name="La Ragione R."/>
            <person name="Hildebrand F."/>
            <person name="Pallen M.J."/>
        </authorList>
    </citation>
    <scope>NUCLEOTIDE SEQUENCE</scope>
    <source>
        <strain evidence="6">6919</strain>
    </source>
</reference>
<dbReference type="SUPFAM" id="SSF46689">
    <property type="entry name" value="Homeodomain-like"/>
    <property type="match status" value="1"/>
</dbReference>
<feature type="transmembrane region" description="Helical" evidence="4">
    <location>
        <begin position="27"/>
        <end position="47"/>
    </location>
</feature>
<keyword evidence="3" id="KW-0804">Transcription</keyword>
<evidence type="ECO:0000256" key="4">
    <source>
        <dbReference type="SAM" id="Phobius"/>
    </source>
</evidence>